<dbReference type="EC" id="3.1.1.-" evidence="4"/>
<dbReference type="KEGG" id="rfs:C1I64_06720"/>
<dbReference type="PANTHER" id="PTHR11559">
    <property type="entry name" value="CARBOXYLESTERASE"/>
    <property type="match status" value="1"/>
</dbReference>
<evidence type="ECO:0000256" key="2">
    <source>
        <dbReference type="ARBA" id="ARBA00022801"/>
    </source>
</evidence>
<evidence type="ECO:0000256" key="6">
    <source>
        <dbReference type="SAM" id="Phobius"/>
    </source>
</evidence>
<evidence type="ECO:0000313" key="8">
    <source>
        <dbReference type="EMBL" id="AZZ51769.1"/>
    </source>
</evidence>
<evidence type="ECO:0000256" key="4">
    <source>
        <dbReference type="RuleBase" id="RU361235"/>
    </source>
</evidence>
<dbReference type="EMBL" id="CP028137">
    <property type="protein sequence ID" value="AZZ51769.1"/>
    <property type="molecule type" value="Genomic_DNA"/>
</dbReference>
<feature type="active site" description="Charge relay system" evidence="3">
    <location>
        <position position="429"/>
    </location>
</feature>
<dbReference type="Gene3D" id="3.40.50.1820">
    <property type="entry name" value="alpha/beta hydrolase"/>
    <property type="match status" value="1"/>
</dbReference>
<accession>A0A3Q9URU5</accession>
<feature type="transmembrane region" description="Helical" evidence="6">
    <location>
        <begin position="23"/>
        <end position="40"/>
    </location>
</feature>
<dbReference type="InterPro" id="IPR050309">
    <property type="entry name" value="Type-B_Carboxylest/Lipase"/>
</dbReference>
<feature type="compositionally biased region" description="Polar residues" evidence="5">
    <location>
        <begin position="1"/>
        <end position="15"/>
    </location>
</feature>
<dbReference type="InterPro" id="IPR000997">
    <property type="entry name" value="Cholinesterase"/>
</dbReference>
<feature type="active site" description="Acyl-ester intermediate" evidence="3">
    <location>
        <position position="308"/>
    </location>
</feature>
<reference evidence="9" key="1">
    <citation type="submission" date="2018-03" db="EMBL/GenBank/DDBJ databases">
        <title>Bacteriophage NCPPB3778 and a type I-E CRISPR drive the evolution of the US Biological Select Agent, Rathayibacter toxicus.</title>
        <authorList>
            <person name="Davis E.W.II."/>
            <person name="Tabima J.F."/>
            <person name="Weisberg A.J."/>
            <person name="Dantas Lopes L."/>
            <person name="Wiseman M.S."/>
            <person name="Wiseman M.S."/>
            <person name="Pupko T."/>
            <person name="Belcher M.S."/>
            <person name="Sechler A.J."/>
            <person name="Tancos M.A."/>
            <person name="Schroeder B.K."/>
            <person name="Murray T.D."/>
            <person name="Luster D.G."/>
            <person name="Schneider W.L."/>
            <person name="Rogers E."/>
            <person name="Andreote F.D."/>
            <person name="Grunwald N.J."/>
            <person name="Putnam M.L."/>
            <person name="Chang J.H."/>
        </authorList>
    </citation>
    <scope>NUCLEOTIDE SEQUENCE [LARGE SCALE GENOMIC DNA]</scope>
    <source>
        <strain evidence="9">DSM 15932</strain>
    </source>
</reference>
<proteinExistence type="inferred from homology"/>
<protein>
    <recommendedName>
        <fullName evidence="4">Carboxylic ester hydrolase</fullName>
        <ecNumber evidence="4">3.1.1.-</ecNumber>
    </recommendedName>
</protein>
<evidence type="ECO:0000313" key="9">
    <source>
        <dbReference type="Proteomes" id="UP000285317"/>
    </source>
</evidence>
<dbReference type="PRINTS" id="PR00878">
    <property type="entry name" value="CHOLNESTRASE"/>
</dbReference>
<gene>
    <name evidence="8" type="ORF">C1I64_06720</name>
</gene>
<keyword evidence="6" id="KW-0472">Membrane</keyword>
<evidence type="ECO:0000256" key="5">
    <source>
        <dbReference type="SAM" id="MobiDB-lite"/>
    </source>
</evidence>
<feature type="domain" description="Carboxylesterase type B" evidence="7">
    <location>
        <begin position="109"/>
        <end position="607"/>
    </location>
</feature>
<dbReference type="AlphaFoldDB" id="A0A3Q9URU5"/>
<evidence type="ECO:0000259" key="7">
    <source>
        <dbReference type="Pfam" id="PF00135"/>
    </source>
</evidence>
<dbReference type="PROSITE" id="PS00122">
    <property type="entry name" value="CARBOXYLESTERASE_B_1"/>
    <property type="match status" value="1"/>
</dbReference>
<evidence type="ECO:0000256" key="1">
    <source>
        <dbReference type="ARBA" id="ARBA00005964"/>
    </source>
</evidence>
<comment type="similarity">
    <text evidence="1 4">Belongs to the type-B carboxylesterase/lipase family.</text>
</comment>
<feature type="transmembrane region" description="Helical" evidence="6">
    <location>
        <begin position="75"/>
        <end position="93"/>
    </location>
</feature>
<dbReference type="GO" id="GO:0004104">
    <property type="term" value="F:cholinesterase activity"/>
    <property type="evidence" value="ECO:0007669"/>
    <property type="project" value="InterPro"/>
</dbReference>
<dbReference type="InterPro" id="IPR002018">
    <property type="entry name" value="CarbesteraseB"/>
</dbReference>
<feature type="transmembrane region" description="Helical" evidence="6">
    <location>
        <begin position="46"/>
        <end position="63"/>
    </location>
</feature>
<dbReference type="InterPro" id="IPR019826">
    <property type="entry name" value="Carboxylesterase_B_AS"/>
</dbReference>
<feature type="region of interest" description="Disordered" evidence="5">
    <location>
        <begin position="1"/>
        <end position="21"/>
    </location>
</feature>
<dbReference type="Proteomes" id="UP000285317">
    <property type="component" value="Chromosome"/>
</dbReference>
<dbReference type="InterPro" id="IPR029058">
    <property type="entry name" value="AB_hydrolase_fold"/>
</dbReference>
<organism evidence="8 9">
    <name type="scientific">Rathayibacter festucae DSM 15932</name>
    <dbReference type="NCBI Taxonomy" id="1328866"/>
    <lineage>
        <taxon>Bacteria</taxon>
        <taxon>Bacillati</taxon>
        <taxon>Actinomycetota</taxon>
        <taxon>Actinomycetes</taxon>
        <taxon>Micrococcales</taxon>
        <taxon>Microbacteriaceae</taxon>
        <taxon>Rathayibacter</taxon>
    </lineage>
</organism>
<dbReference type="Pfam" id="PF00135">
    <property type="entry name" value="COesterase"/>
    <property type="match status" value="1"/>
</dbReference>
<evidence type="ECO:0000256" key="3">
    <source>
        <dbReference type="PIRSR" id="PIRSR600997-1"/>
    </source>
</evidence>
<sequence length="612" mass="63702">MRSVLSSEPKPTNEATGRGRRRTPWPSLAAVGLVGAVLAWLNQVPWWGWLVVAAALAVVAFAARTWRPRRWFVRGAAWIAAATVVGAAALAAGPPAATRTLDGPRTDPVATRQGDVVGVRNSSAGVDAFAGIPYAAPPVGALRWAAPSPAPQRSTVLVADDFGPSAVQPEPSFVSRAATRVLDLPLEETLLGGYDTDEDSLHLNIWRPSAAAAEPRPVLVYLHGGGFVAGSGALPAYDGTALASRGGTVVVTLNYRLGVFGFLAEDALGGSTPGNQGLLDQVAALHWLQDNIAAFGGDPDRVTVAGQSAGSGSACLLGASPLAAGLLHGIIGESGGCLGTAGDRDQGDLYDTAAVAREAAVGLSEALGGASLAEMRAMPAARIAEAAKSLSTHWWPTVDGVVLVDTPSAVYAAGRQNDVPLLLGSNSDETSLDLISGVDSDPETLAREAREDYGQDADRFLELYPGGDADQVTESRLRAGTDESMTAPMRRWALAAAASGSAPVHVYSFTRTPPGRGLERFGAYHGAEVMYAFGNLGADGDADYTAVDRRLESEMSGRWLAFVAGDEPDTPGGERWPTFQESPDSVLEFGDVVRVTGRPTPDAVDFWLSRTS</sequence>
<feature type="active site" description="Charge relay system" evidence="3">
    <location>
        <position position="525"/>
    </location>
</feature>
<name>A0A3Q9URU5_9MICO</name>
<keyword evidence="2 4" id="KW-0378">Hydrolase</keyword>
<keyword evidence="6" id="KW-1133">Transmembrane helix</keyword>
<dbReference type="SUPFAM" id="SSF53474">
    <property type="entry name" value="alpha/beta-Hydrolases"/>
    <property type="match status" value="1"/>
</dbReference>
<keyword evidence="6" id="KW-0812">Transmembrane</keyword>